<evidence type="ECO:0000313" key="3">
    <source>
        <dbReference type="Proteomes" id="UP000319663"/>
    </source>
</evidence>
<dbReference type="Pfam" id="PF08432">
    <property type="entry name" value="Vfa1"/>
    <property type="match status" value="1"/>
</dbReference>
<evidence type="ECO:0000313" key="2">
    <source>
        <dbReference type="EMBL" id="TQB69885.1"/>
    </source>
</evidence>
<dbReference type="AlphaFoldDB" id="A0A507QRQ1"/>
<keyword evidence="3" id="KW-1185">Reference proteome</keyword>
<protein>
    <recommendedName>
        <fullName evidence="4">VPS4-associated protein 1</fullName>
    </recommendedName>
</protein>
<sequence length="192" mass="22230">MSLPNVWYLRRVAETGAKACLICCKPSTSVLITPDNKDFFYVCQVHLKDHNFCSPIIDAEKEAAKKKEEAMAQEIEKVKKEYEEKQRKKKEKEQENKKDKKSSDNDTDSQEKGKDESEISTSDDAKERDSKIQGIEMAGAQSKADDSPRIFALHKIFYQMRVDRLRNIEIARRNRERLKDPSFFPSVPNKTP</sequence>
<reference evidence="2 3" key="1">
    <citation type="submission" date="2019-06" db="EMBL/GenBank/DDBJ databases">
        <title>Wine fermentation using esterase from Monascus purpureus.</title>
        <authorList>
            <person name="Geng C."/>
            <person name="Zhang Y."/>
        </authorList>
    </citation>
    <scope>NUCLEOTIDE SEQUENCE [LARGE SCALE GENOMIC DNA]</scope>
    <source>
        <strain evidence="2">HQ1</strain>
    </source>
</reference>
<dbReference type="PANTHER" id="PTHR28218:SF1">
    <property type="entry name" value="VPS4-ASSOCIATED PROTEIN 1"/>
    <property type="match status" value="1"/>
</dbReference>
<feature type="region of interest" description="Disordered" evidence="1">
    <location>
        <begin position="81"/>
        <end position="148"/>
    </location>
</feature>
<dbReference type="EMBL" id="VIFY01000132">
    <property type="protein sequence ID" value="TQB69885.1"/>
    <property type="molecule type" value="Genomic_DNA"/>
</dbReference>
<comment type="caution">
    <text evidence="2">The sequence shown here is derived from an EMBL/GenBank/DDBJ whole genome shotgun (WGS) entry which is preliminary data.</text>
</comment>
<dbReference type="GO" id="GO:0007034">
    <property type="term" value="P:vacuolar transport"/>
    <property type="evidence" value="ECO:0007669"/>
    <property type="project" value="TreeGrafter"/>
</dbReference>
<feature type="region of interest" description="Disordered" evidence="1">
    <location>
        <begin position="172"/>
        <end position="192"/>
    </location>
</feature>
<gene>
    <name evidence="2" type="ORF">MPDQ_001289</name>
</gene>
<organism evidence="2 3">
    <name type="scientific">Monascus purpureus</name>
    <name type="common">Red mold</name>
    <name type="synonym">Monascus anka</name>
    <dbReference type="NCBI Taxonomy" id="5098"/>
    <lineage>
        <taxon>Eukaryota</taxon>
        <taxon>Fungi</taxon>
        <taxon>Dikarya</taxon>
        <taxon>Ascomycota</taxon>
        <taxon>Pezizomycotina</taxon>
        <taxon>Eurotiomycetes</taxon>
        <taxon>Eurotiomycetidae</taxon>
        <taxon>Eurotiales</taxon>
        <taxon>Aspergillaceae</taxon>
        <taxon>Monascus</taxon>
    </lineage>
</organism>
<evidence type="ECO:0000256" key="1">
    <source>
        <dbReference type="SAM" id="MobiDB-lite"/>
    </source>
</evidence>
<evidence type="ECO:0008006" key="4">
    <source>
        <dbReference type="Google" id="ProtNLM"/>
    </source>
</evidence>
<feature type="compositionally biased region" description="Basic and acidic residues" evidence="1">
    <location>
        <begin position="81"/>
        <end position="131"/>
    </location>
</feature>
<dbReference type="Proteomes" id="UP000319663">
    <property type="component" value="Unassembled WGS sequence"/>
</dbReference>
<proteinExistence type="predicted"/>
<name>A0A507QRQ1_MONPU</name>
<dbReference type="GO" id="GO:0005768">
    <property type="term" value="C:endosome"/>
    <property type="evidence" value="ECO:0007669"/>
    <property type="project" value="TreeGrafter"/>
</dbReference>
<dbReference type="PANTHER" id="PTHR28218">
    <property type="entry name" value="VPS4-ASSOCIATED PROTEIN 1"/>
    <property type="match status" value="1"/>
</dbReference>
<accession>A0A507QRQ1</accession>
<dbReference type="InterPro" id="IPR013640">
    <property type="entry name" value="Vfa1"/>
</dbReference>